<evidence type="ECO:0000313" key="2">
    <source>
        <dbReference type="Proteomes" id="UP000886998"/>
    </source>
</evidence>
<sequence>MLLRQSANRRSWEGWLNSFQILPKEEILIGIESHPIVDLSLPFPIGPLSSKYSLPYHSKECFRRKGDKKYRNDVWDGLKNHWLHSID</sequence>
<gene>
    <name evidence="1" type="primary">AVEN_230650_1</name>
    <name evidence="1" type="ORF">TNIN_429681</name>
</gene>
<accession>A0A8X7CSL4</accession>
<dbReference type="EMBL" id="BMAV01023577">
    <property type="protein sequence ID" value="GFY79446.1"/>
    <property type="molecule type" value="Genomic_DNA"/>
</dbReference>
<dbReference type="AlphaFoldDB" id="A0A8X7CSL4"/>
<name>A0A8X7CSL4_9ARAC</name>
<dbReference type="OrthoDB" id="6407305at2759"/>
<evidence type="ECO:0000313" key="1">
    <source>
        <dbReference type="EMBL" id="GFY79446.1"/>
    </source>
</evidence>
<protein>
    <submittedName>
        <fullName evidence="1">Uncharacterized protein</fullName>
    </submittedName>
</protein>
<proteinExistence type="predicted"/>
<comment type="caution">
    <text evidence="1">The sequence shown here is derived from an EMBL/GenBank/DDBJ whole genome shotgun (WGS) entry which is preliminary data.</text>
</comment>
<reference evidence="1" key="1">
    <citation type="submission" date="2020-08" db="EMBL/GenBank/DDBJ databases">
        <title>Multicomponent nature underlies the extraordinary mechanical properties of spider dragline silk.</title>
        <authorList>
            <person name="Kono N."/>
            <person name="Nakamura H."/>
            <person name="Mori M."/>
            <person name="Yoshida Y."/>
            <person name="Ohtoshi R."/>
            <person name="Malay A.D."/>
            <person name="Moran D.A.P."/>
            <person name="Tomita M."/>
            <person name="Numata K."/>
            <person name="Arakawa K."/>
        </authorList>
    </citation>
    <scope>NUCLEOTIDE SEQUENCE</scope>
</reference>
<dbReference type="Proteomes" id="UP000886998">
    <property type="component" value="Unassembled WGS sequence"/>
</dbReference>
<keyword evidence="2" id="KW-1185">Reference proteome</keyword>
<organism evidence="1 2">
    <name type="scientific">Trichonephila inaurata madagascariensis</name>
    <dbReference type="NCBI Taxonomy" id="2747483"/>
    <lineage>
        <taxon>Eukaryota</taxon>
        <taxon>Metazoa</taxon>
        <taxon>Ecdysozoa</taxon>
        <taxon>Arthropoda</taxon>
        <taxon>Chelicerata</taxon>
        <taxon>Arachnida</taxon>
        <taxon>Araneae</taxon>
        <taxon>Araneomorphae</taxon>
        <taxon>Entelegynae</taxon>
        <taxon>Araneoidea</taxon>
        <taxon>Nephilidae</taxon>
        <taxon>Trichonephila</taxon>
        <taxon>Trichonephila inaurata</taxon>
    </lineage>
</organism>